<evidence type="ECO:0000313" key="6">
    <source>
        <dbReference type="EMBL" id="SOC22199.1"/>
    </source>
</evidence>
<dbReference type="SMART" id="SM00507">
    <property type="entry name" value="HNHc"/>
    <property type="match status" value="1"/>
</dbReference>
<dbReference type="PANTHER" id="PTHR41286">
    <property type="entry name" value="HNH NUCLEASE YAJD-RELATED"/>
    <property type="match status" value="1"/>
</dbReference>
<keyword evidence="7" id="KW-1185">Reference proteome</keyword>
<dbReference type="PANTHER" id="PTHR41286:SF1">
    <property type="entry name" value="HNH NUCLEASE YAJD-RELATED"/>
    <property type="match status" value="1"/>
</dbReference>
<dbReference type="InterPro" id="IPR002711">
    <property type="entry name" value="HNH"/>
</dbReference>
<evidence type="ECO:0000256" key="4">
    <source>
        <dbReference type="ARBA" id="ARBA00040194"/>
    </source>
</evidence>
<dbReference type="GO" id="GO:0004519">
    <property type="term" value="F:endonuclease activity"/>
    <property type="evidence" value="ECO:0007669"/>
    <property type="project" value="InterPro"/>
</dbReference>
<keyword evidence="1" id="KW-0540">Nuclease</keyword>
<organism evidence="6 7">
    <name type="scientific">Rhodobacter maris</name>
    <dbReference type="NCBI Taxonomy" id="446682"/>
    <lineage>
        <taxon>Bacteria</taxon>
        <taxon>Pseudomonadati</taxon>
        <taxon>Pseudomonadota</taxon>
        <taxon>Alphaproteobacteria</taxon>
        <taxon>Rhodobacterales</taxon>
        <taxon>Rhodobacter group</taxon>
        <taxon>Rhodobacter</taxon>
    </lineage>
</organism>
<dbReference type="Proteomes" id="UP000219111">
    <property type="component" value="Unassembled WGS sequence"/>
</dbReference>
<dbReference type="GO" id="GO:0008270">
    <property type="term" value="F:zinc ion binding"/>
    <property type="evidence" value="ECO:0007669"/>
    <property type="project" value="InterPro"/>
</dbReference>
<dbReference type="RefSeq" id="WP_097071539.1">
    <property type="nucleotide sequence ID" value="NZ_OBMT01000029.1"/>
</dbReference>
<evidence type="ECO:0000259" key="5">
    <source>
        <dbReference type="SMART" id="SM00507"/>
    </source>
</evidence>
<protein>
    <recommendedName>
        <fullName evidence="4">Putative HNH nuclease YajD</fullName>
    </recommendedName>
</protein>
<evidence type="ECO:0000256" key="1">
    <source>
        <dbReference type="ARBA" id="ARBA00022722"/>
    </source>
</evidence>
<dbReference type="InterPro" id="IPR003615">
    <property type="entry name" value="HNH_nuc"/>
</dbReference>
<gene>
    <name evidence="6" type="ORF">SAMN05877831_1299</name>
</gene>
<dbReference type="AlphaFoldDB" id="A0A285TIT4"/>
<dbReference type="CDD" id="cd00085">
    <property type="entry name" value="HNHc"/>
    <property type="match status" value="1"/>
</dbReference>
<comment type="similarity">
    <text evidence="3">Belongs to the HNH nuclease family.</text>
</comment>
<evidence type="ECO:0000313" key="7">
    <source>
        <dbReference type="Proteomes" id="UP000219111"/>
    </source>
</evidence>
<feature type="domain" description="HNH nuclease" evidence="5">
    <location>
        <begin position="59"/>
        <end position="114"/>
    </location>
</feature>
<name>A0A285TIT4_9RHOB</name>
<dbReference type="GO" id="GO:0016787">
    <property type="term" value="F:hydrolase activity"/>
    <property type="evidence" value="ECO:0007669"/>
    <property type="project" value="UniProtKB-KW"/>
</dbReference>
<dbReference type="OrthoDB" id="5292295at2"/>
<dbReference type="GO" id="GO:0005829">
    <property type="term" value="C:cytosol"/>
    <property type="evidence" value="ECO:0007669"/>
    <property type="project" value="TreeGrafter"/>
</dbReference>
<evidence type="ECO:0000256" key="2">
    <source>
        <dbReference type="ARBA" id="ARBA00022801"/>
    </source>
</evidence>
<dbReference type="GO" id="GO:0003676">
    <property type="term" value="F:nucleic acid binding"/>
    <property type="evidence" value="ECO:0007669"/>
    <property type="project" value="InterPro"/>
</dbReference>
<sequence>MRKLCRAPGCDELALEGLAHCAEHEAERQAKLAARRKAAKAGAAARAGAEFYGTQRWRKARATFLDRHPLCEDCASLGLVVAAREVDHRTPHRGDAGLMWDRTNWQALCKSCHSRKTAREVWHGDRRGP</sequence>
<accession>A0A285TIT4</accession>
<dbReference type="Pfam" id="PF01844">
    <property type="entry name" value="HNH"/>
    <property type="match status" value="1"/>
</dbReference>
<dbReference type="EMBL" id="OBMT01000029">
    <property type="protein sequence ID" value="SOC22199.1"/>
    <property type="molecule type" value="Genomic_DNA"/>
</dbReference>
<reference evidence="7" key="1">
    <citation type="submission" date="2017-08" db="EMBL/GenBank/DDBJ databases">
        <authorList>
            <person name="Varghese N."/>
            <person name="Submissions S."/>
        </authorList>
    </citation>
    <scope>NUCLEOTIDE SEQUENCE [LARGE SCALE GENOMIC DNA]</scope>
    <source>
        <strain evidence="7">JA276</strain>
    </source>
</reference>
<evidence type="ECO:0000256" key="3">
    <source>
        <dbReference type="ARBA" id="ARBA00038412"/>
    </source>
</evidence>
<dbReference type="Gene3D" id="1.10.30.50">
    <property type="match status" value="1"/>
</dbReference>
<proteinExistence type="inferred from homology"/>
<keyword evidence="2" id="KW-0378">Hydrolase</keyword>